<name>A0A8B9GKR5_9PSIT</name>
<dbReference type="AlphaFoldDB" id="A0A8B9GKR5"/>
<proteinExistence type="predicted"/>
<dbReference type="Ensembl" id="ENSACOT00000023777.1">
    <property type="protein sequence ID" value="ENSACOP00000022978.1"/>
    <property type="gene ID" value="ENSACOG00000015590.1"/>
</dbReference>
<reference evidence="1" key="2">
    <citation type="submission" date="2025-09" db="UniProtKB">
        <authorList>
            <consortium name="Ensembl"/>
        </authorList>
    </citation>
    <scope>IDENTIFICATION</scope>
</reference>
<accession>A0A8B9GKR5</accession>
<reference evidence="1" key="1">
    <citation type="submission" date="2025-08" db="UniProtKB">
        <authorList>
            <consortium name="Ensembl"/>
        </authorList>
    </citation>
    <scope>IDENTIFICATION</scope>
</reference>
<keyword evidence="2" id="KW-1185">Reference proteome</keyword>
<evidence type="ECO:0000313" key="1">
    <source>
        <dbReference type="Ensembl" id="ENSACOP00000022978.1"/>
    </source>
</evidence>
<organism evidence="1 2">
    <name type="scientific">Amazona collaria</name>
    <name type="common">yellow-billed parrot</name>
    <dbReference type="NCBI Taxonomy" id="241587"/>
    <lineage>
        <taxon>Eukaryota</taxon>
        <taxon>Metazoa</taxon>
        <taxon>Chordata</taxon>
        <taxon>Craniata</taxon>
        <taxon>Vertebrata</taxon>
        <taxon>Euteleostomi</taxon>
        <taxon>Archelosauria</taxon>
        <taxon>Archosauria</taxon>
        <taxon>Dinosauria</taxon>
        <taxon>Saurischia</taxon>
        <taxon>Theropoda</taxon>
        <taxon>Coelurosauria</taxon>
        <taxon>Aves</taxon>
        <taxon>Neognathae</taxon>
        <taxon>Neoaves</taxon>
        <taxon>Telluraves</taxon>
        <taxon>Australaves</taxon>
        <taxon>Psittaciformes</taxon>
        <taxon>Psittacidae</taxon>
        <taxon>Amazona</taxon>
    </lineage>
</organism>
<protein>
    <submittedName>
        <fullName evidence="1">Uncharacterized protein</fullName>
    </submittedName>
</protein>
<sequence>LAVWLVICWGFFCFPAAAFVIFPFLFSHFLESLLVFSERVWLGFLVCQPVCLESSLPKEGQTPITCTQKQRLFKMMLGGSYTCFVPWDSEHCHGKNVMYVN</sequence>
<dbReference type="Proteomes" id="UP000694522">
    <property type="component" value="Unplaced"/>
</dbReference>
<evidence type="ECO:0000313" key="2">
    <source>
        <dbReference type="Proteomes" id="UP000694522"/>
    </source>
</evidence>